<name>A0A0W0TV25_LEGER</name>
<evidence type="ECO:0000313" key="1">
    <source>
        <dbReference type="EMBL" id="KTC99490.1"/>
    </source>
</evidence>
<dbReference type="InterPro" id="IPR049972">
    <property type="entry name" value="T4SS_AnkK"/>
</dbReference>
<protein>
    <submittedName>
        <fullName evidence="1">Cardiac ankyrin repeat-containing protein</fullName>
    </submittedName>
</protein>
<sequence length="644" mass="73575">MPERVKLKRIEDKKALKRTGHAVFKAKLRDGDTKKSIFYKENKHGESMASQMEVAFSGLVSRFLKPRLTARQALVMDGRKITGVLSEYLGYTASDREGDGAQFYAIGPDGIIDLQPRTYAEPENIPVYFFNDLPAGYFTRLTSAFKDGSLTFDMASLASVLAAAYTLEEDDLHKGNFCFYLTRKMTANGLKPHVVFMKIDHDLMMADSVMSHGHARVANWLYQKDAFSITERDLLHFPKLLDSKNHYWPTSRRLFVKPFDPKVYNDDNEMTAFAALSTNEAFVRAKWQEFYKHVLIPRQLIEDDVAMGFDRNNPADRAQITLITNAVVARQARLRAVLFSIAEFRNFVKSLHVDADSDLQCIEDEIFTGVDPLVKEKLRVDFKKETDFHQYLLNDETHGFKEKDTPLHTAIRLGDYRYDETWDAFSRFARRKNKDGVTPMQLAISLVSSVKEKKTALNDPRKNPFFIVNHLLNQGLNYPMTRKLRSQVSDYQLPTAHLNEAKKATNLTELLAVFQAIGEDGRFTLKMRKDLAISALDCFIIAQANNPHLRKILSDFRQALNGDKVPQLQYIRQLRSELWIIRQIRGLLGGTYTQVCLTERVDEELAKLPLQAPRRHGLFNEKAEPKNGHALALVNNIACPVLMA</sequence>
<dbReference type="RefSeq" id="WP_058525565.1">
    <property type="nucleotide sequence ID" value="NZ_CAAAHY010000001.1"/>
</dbReference>
<dbReference type="PATRIC" id="fig|448.7.peg.407"/>
<keyword evidence="2" id="KW-1185">Reference proteome</keyword>
<dbReference type="NCBIfam" id="NF043026">
    <property type="entry name" value="T4SS_AnkK"/>
    <property type="match status" value="1"/>
</dbReference>
<evidence type="ECO:0000313" key="2">
    <source>
        <dbReference type="Proteomes" id="UP000054773"/>
    </source>
</evidence>
<dbReference type="Proteomes" id="UP000054773">
    <property type="component" value="Unassembled WGS sequence"/>
</dbReference>
<comment type="caution">
    <text evidence="1">The sequence shown here is derived from an EMBL/GenBank/DDBJ whole genome shotgun (WGS) entry which is preliminary data.</text>
</comment>
<dbReference type="AlphaFoldDB" id="A0A0W0TV25"/>
<reference evidence="1 2" key="1">
    <citation type="submission" date="2015-11" db="EMBL/GenBank/DDBJ databases">
        <title>Genomic analysis of 38 Legionella species identifies large and diverse effector repertoires.</title>
        <authorList>
            <person name="Burstein D."/>
            <person name="Amaro F."/>
            <person name="Zusman T."/>
            <person name="Lifshitz Z."/>
            <person name="Cohen O."/>
            <person name="Gilbert J.A."/>
            <person name="Pupko T."/>
            <person name="Shuman H.A."/>
            <person name="Segal G."/>
        </authorList>
    </citation>
    <scope>NUCLEOTIDE SEQUENCE [LARGE SCALE GENOMIC DNA]</scope>
    <source>
        <strain evidence="1 2">SE-32A-C8</strain>
    </source>
</reference>
<accession>A0A0W0TV25</accession>
<dbReference type="OrthoDB" id="5652348at2"/>
<dbReference type="STRING" id="448.Lery_0391"/>
<proteinExistence type="predicted"/>
<gene>
    <name evidence="1" type="ORF">Lery_0391</name>
</gene>
<dbReference type="EMBL" id="LNYA01000003">
    <property type="protein sequence ID" value="KTC99490.1"/>
    <property type="molecule type" value="Genomic_DNA"/>
</dbReference>
<organism evidence="1 2">
    <name type="scientific">Legionella erythra</name>
    <dbReference type="NCBI Taxonomy" id="448"/>
    <lineage>
        <taxon>Bacteria</taxon>
        <taxon>Pseudomonadati</taxon>
        <taxon>Pseudomonadota</taxon>
        <taxon>Gammaproteobacteria</taxon>
        <taxon>Legionellales</taxon>
        <taxon>Legionellaceae</taxon>
        <taxon>Legionella</taxon>
    </lineage>
</organism>